<evidence type="ECO:0000313" key="7">
    <source>
        <dbReference type="EMBL" id="MBK7673691.1"/>
    </source>
</evidence>
<keyword evidence="3" id="KW-1003">Cell membrane</keyword>
<evidence type="ECO:0000256" key="6">
    <source>
        <dbReference type="ARBA" id="ARBA00023136"/>
    </source>
</evidence>
<evidence type="ECO:0000256" key="2">
    <source>
        <dbReference type="ARBA" id="ARBA00007430"/>
    </source>
</evidence>
<comment type="similarity">
    <text evidence="2">Belongs to the polysaccharide synthase family.</text>
</comment>
<evidence type="ECO:0000313" key="8">
    <source>
        <dbReference type="Proteomes" id="UP000697998"/>
    </source>
</evidence>
<name>A0A935PX49_9PROT</name>
<organism evidence="7 8">
    <name type="scientific">Candidatus Accumulibacter proximus</name>
    <dbReference type="NCBI Taxonomy" id="2954385"/>
    <lineage>
        <taxon>Bacteria</taxon>
        <taxon>Pseudomonadati</taxon>
        <taxon>Pseudomonadota</taxon>
        <taxon>Betaproteobacteria</taxon>
        <taxon>Candidatus Accumulibacter</taxon>
    </lineage>
</organism>
<evidence type="ECO:0000256" key="3">
    <source>
        <dbReference type="ARBA" id="ARBA00022475"/>
    </source>
</evidence>
<evidence type="ECO:0000256" key="4">
    <source>
        <dbReference type="ARBA" id="ARBA00022692"/>
    </source>
</evidence>
<dbReference type="InterPro" id="IPR050833">
    <property type="entry name" value="Poly_Biosynth_Transport"/>
</dbReference>
<sequence>MLHPYRPRWDLSQLRSLLRFSRWILLGSIIDFVIQRVPDFLIGRYLTAQVLGIFRVSREIATLPTSELIFPIMRAVFPGYAAVAHDRAELARSFLLVQGTVLML</sequence>
<dbReference type="EMBL" id="JADJMH010000001">
    <property type="protein sequence ID" value="MBK7673691.1"/>
    <property type="molecule type" value="Genomic_DNA"/>
</dbReference>
<reference evidence="7 8" key="1">
    <citation type="submission" date="2020-10" db="EMBL/GenBank/DDBJ databases">
        <title>Connecting structure to function with the recovery of over 1000 high-quality activated sludge metagenome-assembled genomes encoding full-length rRNA genes using long-read sequencing.</title>
        <authorList>
            <person name="Singleton C.M."/>
            <person name="Petriglieri F."/>
            <person name="Kristensen J.M."/>
            <person name="Kirkegaard R.H."/>
            <person name="Michaelsen T.Y."/>
            <person name="Andersen M.H."/>
            <person name="Karst S.M."/>
            <person name="Dueholm M.S."/>
            <person name="Nielsen P.H."/>
            <person name="Albertsen M."/>
        </authorList>
    </citation>
    <scope>NUCLEOTIDE SEQUENCE [LARGE SCALE GENOMIC DNA]</scope>
    <source>
        <strain evidence="7">EsbW_18-Q3-R4-48_BATAC.285</strain>
    </source>
</reference>
<dbReference type="GO" id="GO:0005886">
    <property type="term" value="C:plasma membrane"/>
    <property type="evidence" value="ECO:0007669"/>
    <property type="project" value="UniProtKB-SubCell"/>
</dbReference>
<dbReference type="Pfam" id="PF13440">
    <property type="entry name" value="Polysacc_synt_3"/>
    <property type="match status" value="1"/>
</dbReference>
<gene>
    <name evidence="7" type="ORF">IPJ27_02380</name>
</gene>
<keyword evidence="4" id="KW-0812">Transmembrane</keyword>
<proteinExistence type="inferred from homology"/>
<evidence type="ECO:0000256" key="5">
    <source>
        <dbReference type="ARBA" id="ARBA00022989"/>
    </source>
</evidence>
<keyword evidence="6" id="KW-0472">Membrane</keyword>
<accession>A0A935PX49</accession>
<dbReference type="PANTHER" id="PTHR30250">
    <property type="entry name" value="PST FAMILY PREDICTED COLANIC ACID TRANSPORTER"/>
    <property type="match status" value="1"/>
</dbReference>
<keyword evidence="5" id="KW-1133">Transmembrane helix</keyword>
<dbReference type="AlphaFoldDB" id="A0A935PX49"/>
<comment type="caution">
    <text evidence="7">The sequence shown here is derived from an EMBL/GenBank/DDBJ whole genome shotgun (WGS) entry which is preliminary data.</text>
</comment>
<evidence type="ECO:0000256" key="1">
    <source>
        <dbReference type="ARBA" id="ARBA00004651"/>
    </source>
</evidence>
<comment type="subcellular location">
    <subcellularLocation>
        <location evidence="1">Cell membrane</location>
        <topology evidence="1">Multi-pass membrane protein</topology>
    </subcellularLocation>
</comment>
<dbReference type="PANTHER" id="PTHR30250:SF10">
    <property type="entry name" value="LIPOPOLYSACCHARIDE BIOSYNTHESIS PROTEIN WZXC"/>
    <property type="match status" value="1"/>
</dbReference>
<protein>
    <submittedName>
        <fullName evidence="7">Oligosaccharide flippase family protein</fullName>
    </submittedName>
</protein>
<dbReference type="Proteomes" id="UP000697998">
    <property type="component" value="Unassembled WGS sequence"/>
</dbReference>